<geneLocation type="plasmid" evidence="8 9">
    <name>unnamed1</name>
</geneLocation>
<evidence type="ECO:0000259" key="7">
    <source>
        <dbReference type="PROSITE" id="PS51012"/>
    </source>
</evidence>
<dbReference type="EMBL" id="CP030074">
    <property type="protein sequence ID" value="AWW43509.1"/>
    <property type="molecule type" value="Genomic_DNA"/>
</dbReference>
<keyword evidence="6" id="KW-1003">Cell membrane</keyword>
<feature type="domain" description="ABC transmembrane type-2" evidence="7">
    <location>
        <begin position="42"/>
        <end position="280"/>
    </location>
</feature>
<dbReference type="Proteomes" id="UP000249616">
    <property type="component" value="Plasmid unnamed1"/>
</dbReference>
<evidence type="ECO:0000313" key="9">
    <source>
        <dbReference type="Proteomes" id="UP000249616"/>
    </source>
</evidence>
<sequence>MTTNSLTVTPETPRSRPRLVRLLRDSWTVTKRNLRRTTRIPESFVLVLVQAVMFVLLFSYVLGGAVVVPGAGPSGYREFIMAGIFTQVVMFGVAGASTGVAEDMAKGLVDRFRSLPVARSAVLMGRTLADVLQTAATLLVLAVVALLVGWRIHHGLLPALGAFVLLLLFGYAFSWVGAWVGLSVRTSEAAGSAGVIWVFPMTFLSNAFVPVATMPGWLKTIAYWNPLSATVQACRQLFGNPGADPADVWPMQHPVLASLTWSLVILVVFSWLATRKYRSATR</sequence>
<dbReference type="Pfam" id="PF01061">
    <property type="entry name" value="ABC2_membrane"/>
    <property type="match status" value="1"/>
</dbReference>
<keyword evidence="3 6" id="KW-1133">Transmembrane helix</keyword>
<evidence type="ECO:0000256" key="3">
    <source>
        <dbReference type="ARBA" id="ARBA00022989"/>
    </source>
</evidence>
<gene>
    <name evidence="8" type="ORF">DN051_44055</name>
</gene>
<dbReference type="GO" id="GO:0043190">
    <property type="term" value="C:ATP-binding cassette (ABC) transporter complex"/>
    <property type="evidence" value="ECO:0007669"/>
    <property type="project" value="InterPro"/>
</dbReference>
<feature type="transmembrane region" description="Helical" evidence="6">
    <location>
        <begin position="128"/>
        <end position="150"/>
    </location>
</feature>
<feature type="transmembrane region" description="Helical" evidence="6">
    <location>
        <begin position="255"/>
        <end position="274"/>
    </location>
</feature>
<dbReference type="AlphaFoldDB" id="A0A2Z4JEG9"/>
<dbReference type="InterPro" id="IPR013525">
    <property type="entry name" value="ABC2_TM"/>
</dbReference>
<comment type="subcellular location">
    <subcellularLocation>
        <location evidence="6">Cell membrane</location>
        <topology evidence="6">Multi-pass membrane protein</topology>
    </subcellularLocation>
    <subcellularLocation>
        <location evidence="1">Membrane</location>
        <topology evidence="1">Multi-pass membrane protein</topology>
    </subcellularLocation>
</comment>
<dbReference type="PANTHER" id="PTHR43229:SF2">
    <property type="entry name" value="NODULATION PROTEIN J"/>
    <property type="match status" value="1"/>
</dbReference>
<evidence type="ECO:0000313" key="8">
    <source>
        <dbReference type="EMBL" id="AWW43509.1"/>
    </source>
</evidence>
<evidence type="ECO:0000256" key="4">
    <source>
        <dbReference type="ARBA" id="ARBA00023136"/>
    </source>
</evidence>
<evidence type="ECO:0000256" key="6">
    <source>
        <dbReference type="RuleBase" id="RU361157"/>
    </source>
</evidence>
<dbReference type="PANTHER" id="PTHR43229">
    <property type="entry name" value="NODULATION PROTEIN J"/>
    <property type="match status" value="1"/>
</dbReference>
<accession>A0A2Z4JEG9</accession>
<keyword evidence="9" id="KW-1185">Reference proteome</keyword>
<dbReference type="GO" id="GO:0046677">
    <property type="term" value="P:response to antibiotic"/>
    <property type="evidence" value="ECO:0007669"/>
    <property type="project" value="UniProtKB-KW"/>
</dbReference>
<keyword evidence="8" id="KW-0614">Plasmid</keyword>
<evidence type="ECO:0000256" key="2">
    <source>
        <dbReference type="ARBA" id="ARBA00022692"/>
    </source>
</evidence>
<dbReference type="PROSITE" id="PS51012">
    <property type="entry name" value="ABC_TM2"/>
    <property type="match status" value="1"/>
</dbReference>
<feature type="transmembrane region" description="Helical" evidence="6">
    <location>
        <begin position="194"/>
        <end position="218"/>
    </location>
</feature>
<feature type="transmembrane region" description="Helical" evidence="6">
    <location>
        <begin position="79"/>
        <end position="101"/>
    </location>
</feature>
<proteinExistence type="inferred from homology"/>
<keyword evidence="5" id="KW-0046">Antibiotic resistance</keyword>
<feature type="transmembrane region" description="Helical" evidence="6">
    <location>
        <begin position="44"/>
        <end position="67"/>
    </location>
</feature>
<keyword evidence="2 6" id="KW-0812">Transmembrane</keyword>
<reference evidence="9" key="1">
    <citation type="submission" date="2018-06" db="EMBL/GenBank/DDBJ databases">
        <authorList>
            <person name="Li K."/>
        </authorList>
    </citation>
    <scope>NUCLEOTIDE SEQUENCE [LARGE SCALE GENOMIC DNA]</scope>
    <source>
        <strain evidence="9">ZFG47</strain>
        <plasmid evidence="9">unnamed1</plasmid>
    </source>
</reference>
<dbReference type="InterPro" id="IPR047817">
    <property type="entry name" value="ABC2_TM_bact-type"/>
</dbReference>
<dbReference type="InterPro" id="IPR000412">
    <property type="entry name" value="ABC_2_transport"/>
</dbReference>
<feature type="transmembrane region" description="Helical" evidence="6">
    <location>
        <begin position="156"/>
        <end position="182"/>
    </location>
</feature>
<evidence type="ECO:0000256" key="5">
    <source>
        <dbReference type="ARBA" id="ARBA00023251"/>
    </source>
</evidence>
<protein>
    <recommendedName>
        <fullName evidence="6">Transport permease protein</fullName>
    </recommendedName>
</protein>
<keyword evidence="4 6" id="KW-0472">Membrane</keyword>
<dbReference type="GO" id="GO:0140359">
    <property type="term" value="F:ABC-type transporter activity"/>
    <property type="evidence" value="ECO:0007669"/>
    <property type="project" value="InterPro"/>
</dbReference>
<dbReference type="PIRSF" id="PIRSF006648">
    <property type="entry name" value="DrrB"/>
    <property type="match status" value="1"/>
</dbReference>
<organism evidence="8 9">
    <name type="scientific">Streptomyces cadmiisoli</name>
    <dbReference type="NCBI Taxonomy" id="2184053"/>
    <lineage>
        <taxon>Bacteria</taxon>
        <taxon>Bacillati</taxon>
        <taxon>Actinomycetota</taxon>
        <taxon>Actinomycetes</taxon>
        <taxon>Kitasatosporales</taxon>
        <taxon>Streptomycetaceae</taxon>
        <taxon>Streptomyces</taxon>
        <taxon>Streptomyces aurantiacus group</taxon>
    </lineage>
</organism>
<dbReference type="RefSeq" id="WP_112443301.1">
    <property type="nucleotide sequence ID" value="NZ_CP030074.1"/>
</dbReference>
<dbReference type="KEGG" id="scad:DN051_44055"/>
<dbReference type="InterPro" id="IPR051784">
    <property type="entry name" value="Nod_factor_ABC_transporter"/>
</dbReference>
<keyword evidence="6" id="KW-0813">Transport</keyword>
<dbReference type="PRINTS" id="PR00164">
    <property type="entry name" value="ABC2TRNSPORT"/>
</dbReference>
<name>A0A2Z4JEG9_9ACTN</name>
<evidence type="ECO:0000256" key="1">
    <source>
        <dbReference type="ARBA" id="ARBA00004141"/>
    </source>
</evidence>
<comment type="similarity">
    <text evidence="6">Belongs to the ABC-2 integral membrane protein family.</text>
</comment>